<dbReference type="PANTHER" id="PTHR11945:SF629">
    <property type="entry name" value="OS02G0164450 PROTEIN"/>
    <property type="match status" value="1"/>
</dbReference>
<dbReference type="EMBL" id="JBFOLJ010000007">
    <property type="protein sequence ID" value="KAL2522437.1"/>
    <property type="molecule type" value="Genomic_DNA"/>
</dbReference>
<gene>
    <name evidence="7" type="ORF">Fot_26360</name>
</gene>
<evidence type="ECO:0000256" key="5">
    <source>
        <dbReference type="ARBA" id="ARBA00023242"/>
    </source>
</evidence>
<comment type="caution">
    <text evidence="7">The sequence shown here is derived from an EMBL/GenBank/DDBJ whole genome shotgun (WGS) entry which is preliminary data.</text>
</comment>
<evidence type="ECO:0000259" key="6">
    <source>
        <dbReference type="PROSITE" id="PS50066"/>
    </source>
</evidence>
<evidence type="ECO:0000256" key="3">
    <source>
        <dbReference type="ARBA" id="ARBA00023125"/>
    </source>
</evidence>
<evidence type="ECO:0000256" key="1">
    <source>
        <dbReference type="ARBA" id="ARBA00004123"/>
    </source>
</evidence>
<protein>
    <submittedName>
        <fullName evidence="7">AGAMOUS-like 29</fullName>
    </submittedName>
</protein>
<evidence type="ECO:0000313" key="7">
    <source>
        <dbReference type="EMBL" id="KAL2522437.1"/>
    </source>
</evidence>
<keyword evidence="2" id="KW-0805">Transcription regulation</keyword>
<reference evidence="8" key="1">
    <citation type="submission" date="2024-07" db="EMBL/GenBank/DDBJ databases">
        <title>Two chromosome-level genome assemblies of Korean endemic species Abeliophyllum distichum and Forsythia ovata (Oleaceae).</title>
        <authorList>
            <person name="Jang H."/>
        </authorList>
    </citation>
    <scope>NUCLEOTIDE SEQUENCE [LARGE SCALE GENOMIC DNA]</scope>
</reference>
<dbReference type="Gene3D" id="3.40.1810.10">
    <property type="entry name" value="Transcription factor, MADS-box"/>
    <property type="match status" value="1"/>
</dbReference>
<organism evidence="7 8">
    <name type="scientific">Forsythia ovata</name>
    <dbReference type="NCBI Taxonomy" id="205694"/>
    <lineage>
        <taxon>Eukaryota</taxon>
        <taxon>Viridiplantae</taxon>
        <taxon>Streptophyta</taxon>
        <taxon>Embryophyta</taxon>
        <taxon>Tracheophyta</taxon>
        <taxon>Spermatophyta</taxon>
        <taxon>Magnoliopsida</taxon>
        <taxon>eudicotyledons</taxon>
        <taxon>Gunneridae</taxon>
        <taxon>Pentapetalae</taxon>
        <taxon>asterids</taxon>
        <taxon>lamiids</taxon>
        <taxon>Lamiales</taxon>
        <taxon>Oleaceae</taxon>
        <taxon>Forsythieae</taxon>
        <taxon>Forsythia</taxon>
    </lineage>
</organism>
<dbReference type="PROSITE" id="PS50066">
    <property type="entry name" value="MADS_BOX_2"/>
    <property type="match status" value="1"/>
</dbReference>
<dbReference type="FunFam" id="3.40.1810.10:FF:000006">
    <property type="entry name" value="Agamous-like MADS-box protein AGL62"/>
    <property type="match status" value="1"/>
</dbReference>
<evidence type="ECO:0000256" key="2">
    <source>
        <dbReference type="ARBA" id="ARBA00023015"/>
    </source>
</evidence>
<dbReference type="InterPro" id="IPR002100">
    <property type="entry name" value="TF_MADSbox"/>
</dbReference>
<name>A0ABD1UBR4_9LAMI</name>
<sequence length="122" mass="13956">MRMIPSKKARRVTFSKRKSGLFKKASELSILTGAHVAIIVFLPGGNPFSFGFPSVNTAINRFLPSMPMTNDYDDPNSVQYLSIRCQYHNEFLQHIEAEKKRGQHLDLTLKAIRHSWFKSSDN</sequence>
<dbReference type="PANTHER" id="PTHR11945">
    <property type="entry name" value="MADS BOX PROTEIN"/>
    <property type="match status" value="1"/>
</dbReference>
<evidence type="ECO:0000256" key="4">
    <source>
        <dbReference type="ARBA" id="ARBA00023163"/>
    </source>
</evidence>
<dbReference type="InterPro" id="IPR036879">
    <property type="entry name" value="TF_MADSbox_sf"/>
</dbReference>
<dbReference type="PRINTS" id="PR00404">
    <property type="entry name" value="MADSDOMAIN"/>
</dbReference>
<dbReference type="GO" id="GO:0005634">
    <property type="term" value="C:nucleus"/>
    <property type="evidence" value="ECO:0007669"/>
    <property type="project" value="UniProtKB-SubCell"/>
</dbReference>
<dbReference type="Pfam" id="PF00319">
    <property type="entry name" value="SRF-TF"/>
    <property type="match status" value="1"/>
</dbReference>
<comment type="subcellular location">
    <subcellularLocation>
        <location evidence="1">Nucleus</location>
    </subcellularLocation>
</comment>
<keyword evidence="4" id="KW-0804">Transcription</keyword>
<proteinExistence type="predicted"/>
<dbReference type="Proteomes" id="UP001604277">
    <property type="component" value="Unassembled WGS sequence"/>
</dbReference>
<dbReference type="SMART" id="SM00432">
    <property type="entry name" value="MADS"/>
    <property type="match status" value="1"/>
</dbReference>
<accession>A0ABD1UBR4</accession>
<keyword evidence="8" id="KW-1185">Reference proteome</keyword>
<keyword evidence="3" id="KW-0238">DNA-binding</keyword>
<feature type="domain" description="MADS-box" evidence="6">
    <location>
        <begin position="1"/>
        <end position="54"/>
    </location>
</feature>
<dbReference type="AlphaFoldDB" id="A0ABD1UBR4"/>
<dbReference type="GO" id="GO:0003677">
    <property type="term" value="F:DNA binding"/>
    <property type="evidence" value="ECO:0007669"/>
    <property type="project" value="UniProtKB-KW"/>
</dbReference>
<evidence type="ECO:0000313" key="8">
    <source>
        <dbReference type="Proteomes" id="UP001604277"/>
    </source>
</evidence>
<keyword evidence="5" id="KW-0539">Nucleus</keyword>
<dbReference type="SUPFAM" id="SSF55455">
    <property type="entry name" value="SRF-like"/>
    <property type="match status" value="1"/>
</dbReference>